<feature type="transmembrane region" description="Helical" evidence="8">
    <location>
        <begin position="233"/>
        <end position="255"/>
    </location>
</feature>
<evidence type="ECO:0000313" key="10">
    <source>
        <dbReference type="EMBL" id="OGC57552.1"/>
    </source>
</evidence>
<dbReference type="EMBL" id="MEVN01000010">
    <property type="protein sequence ID" value="OGC57552.1"/>
    <property type="molecule type" value="Genomic_DNA"/>
</dbReference>
<dbReference type="STRING" id="1802630.A3H26_03255"/>
<feature type="transmembrane region" description="Helical" evidence="8">
    <location>
        <begin position="301"/>
        <end position="317"/>
    </location>
</feature>
<dbReference type="InterPro" id="IPR050297">
    <property type="entry name" value="LipidA_mod_glycosyltrf_83"/>
</dbReference>
<organism evidence="10 11">
    <name type="scientific">candidate division WWE3 bacterium RIFCSPLOWO2_12_FULL_36_10</name>
    <dbReference type="NCBI Taxonomy" id="1802630"/>
    <lineage>
        <taxon>Bacteria</taxon>
        <taxon>Katanobacteria</taxon>
    </lineage>
</organism>
<feature type="transmembrane region" description="Helical" evidence="8">
    <location>
        <begin position="104"/>
        <end position="127"/>
    </location>
</feature>
<name>A0A1F4VK05_UNCKA</name>
<dbReference type="Pfam" id="PF13231">
    <property type="entry name" value="PMT_2"/>
    <property type="match status" value="1"/>
</dbReference>
<reference evidence="10 11" key="1">
    <citation type="journal article" date="2016" name="Nat. Commun.">
        <title>Thousands of microbial genomes shed light on interconnected biogeochemical processes in an aquifer system.</title>
        <authorList>
            <person name="Anantharaman K."/>
            <person name="Brown C.T."/>
            <person name="Hug L.A."/>
            <person name="Sharon I."/>
            <person name="Castelle C.J."/>
            <person name="Probst A.J."/>
            <person name="Thomas B.C."/>
            <person name="Singh A."/>
            <person name="Wilkins M.J."/>
            <person name="Karaoz U."/>
            <person name="Brodie E.L."/>
            <person name="Williams K.H."/>
            <person name="Hubbard S.S."/>
            <person name="Banfield J.F."/>
        </authorList>
    </citation>
    <scope>NUCLEOTIDE SEQUENCE [LARGE SCALE GENOMIC DNA]</scope>
</reference>
<dbReference type="PANTHER" id="PTHR33908:SF11">
    <property type="entry name" value="MEMBRANE PROTEIN"/>
    <property type="match status" value="1"/>
</dbReference>
<keyword evidence="5 8" id="KW-0812">Transmembrane</keyword>
<feature type="transmembrane region" description="Helical" evidence="8">
    <location>
        <begin position="157"/>
        <end position="179"/>
    </location>
</feature>
<dbReference type="AlphaFoldDB" id="A0A1F4VK05"/>
<sequence length="495" mass="57258">MLKRIDILKYKWIIAIFILALLVRTLGISHGFPFIFHPDEPAVVRSAMGFRFNLNPKHFDWPSLHFYLNYFVFSFLISFRSLLQILNLKRIIISVYPLLWRDPLVFYLISRLFNTFLGAFTVVPIYLIGKRLFNSKVGLLSALVLGLFPFHSYSSHFALVDVPMVFWLTWGIYFTSGILKENNLKNYIYAGLFFGFSASTKYNGGLGVFTIVVAHFLRTFLNENEKPFSLNGFGKLAISGLFSILGFVFGTPYSVLDFDKFIRSDSPIGALWQFTNVGKVNFISHIQQFVSSLTYGFANDFGYSFLLLFIASPIVFFSKALKKEDKFKVAFLFIPAIVLFYYISGFEKNRSHYYAITYPYVALIVGYLLFLCFNLLRENKKIALYLIFSLVFIPPFFLILKDDFLFIRKDTRVVLYNLLSSDLGKHNIVFYNSNSLSVVLDKFSDLKRKKINSMPKKILDKGIFLTTKPQEGLKLSSKIDNRLRRGPEIYLYEVN</sequence>
<comment type="subcellular location">
    <subcellularLocation>
        <location evidence="1">Cell membrane</location>
        <topology evidence="1">Multi-pass membrane protein</topology>
    </subcellularLocation>
</comment>
<feature type="transmembrane region" description="Helical" evidence="8">
    <location>
        <begin position="64"/>
        <end position="83"/>
    </location>
</feature>
<feature type="transmembrane region" description="Helical" evidence="8">
    <location>
        <begin position="329"/>
        <end position="346"/>
    </location>
</feature>
<proteinExistence type="predicted"/>
<keyword evidence="2" id="KW-1003">Cell membrane</keyword>
<feature type="transmembrane region" description="Helical" evidence="8">
    <location>
        <begin position="12"/>
        <end position="36"/>
    </location>
</feature>
<evidence type="ECO:0000256" key="6">
    <source>
        <dbReference type="ARBA" id="ARBA00022989"/>
    </source>
</evidence>
<accession>A0A1F4VK05</accession>
<feature type="domain" description="Glycosyltransferase RgtA/B/C/D-like" evidence="9">
    <location>
        <begin position="111"/>
        <end position="217"/>
    </location>
</feature>
<evidence type="ECO:0000313" key="11">
    <source>
        <dbReference type="Proteomes" id="UP000177763"/>
    </source>
</evidence>
<dbReference type="InterPro" id="IPR038731">
    <property type="entry name" value="RgtA/B/C-like"/>
</dbReference>
<feature type="transmembrane region" description="Helical" evidence="8">
    <location>
        <begin position="358"/>
        <end position="376"/>
    </location>
</feature>
<evidence type="ECO:0000256" key="5">
    <source>
        <dbReference type="ARBA" id="ARBA00022692"/>
    </source>
</evidence>
<keyword evidence="4" id="KW-0808">Transferase</keyword>
<protein>
    <recommendedName>
        <fullName evidence="9">Glycosyltransferase RgtA/B/C/D-like domain-containing protein</fullName>
    </recommendedName>
</protein>
<comment type="caution">
    <text evidence="10">The sequence shown here is derived from an EMBL/GenBank/DDBJ whole genome shotgun (WGS) entry which is preliminary data.</text>
</comment>
<feature type="transmembrane region" description="Helical" evidence="8">
    <location>
        <begin position="202"/>
        <end position="221"/>
    </location>
</feature>
<dbReference type="GO" id="GO:0009103">
    <property type="term" value="P:lipopolysaccharide biosynthetic process"/>
    <property type="evidence" value="ECO:0007669"/>
    <property type="project" value="UniProtKB-ARBA"/>
</dbReference>
<gene>
    <name evidence="10" type="ORF">A3H26_03255</name>
</gene>
<dbReference type="GO" id="GO:0016763">
    <property type="term" value="F:pentosyltransferase activity"/>
    <property type="evidence" value="ECO:0007669"/>
    <property type="project" value="TreeGrafter"/>
</dbReference>
<evidence type="ECO:0000259" key="9">
    <source>
        <dbReference type="Pfam" id="PF13231"/>
    </source>
</evidence>
<evidence type="ECO:0000256" key="7">
    <source>
        <dbReference type="ARBA" id="ARBA00023136"/>
    </source>
</evidence>
<keyword evidence="3" id="KW-0328">Glycosyltransferase</keyword>
<evidence type="ECO:0000256" key="4">
    <source>
        <dbReference type="ARBA" id="ARBA00022679"/>
    </source>
</evidence>
<evidence type="ECO:0000256" key="3">
    <source>
        <dbReference type="ARBA" id="ARBA00022676"/>
    </source>
</evidence>
<evidence type="ECO:0000256" key="8">
    <source>
        <dbReference type="SAM" id="Phobius"/>
    </source>
</evidence>
<keyword evidence="7 8" id="KW-0472">Membrane</keyword>
<dbReference type="GO" id="GO:0005886">
    <property type="term" value="C:plasma membrane"/>
    <property type="evidence" value="ECO:0007669"/>
    <property type="project" value="UniProtKB-SubCell"/>
</dbReference>
<evidence type="ECO:0000256" key="1">
    <source>
        <dbReference type="ARBA" id="ARBA00004651"/>
    </source>
</evidence>
<dbReference type="PANTHER" id="PTHR33908">
    <property type="entry name" value="MANNOSYLTRANSFERASE YKCB-RELATED"/>
    <property type="match status" value="1"/>
</dbReference>
<dbReference type="Proteomes" id="UP000177763">
    <property type="component" value="Unassembled WGS sequence"/>
</dbReference>
<keyword evidence="6 8" id="KW-1133">Transmembrane helix</keyword>
<feature type="transmembrane region" description="Helical" evidence="8">
    <location>
        <begin position="383"/>
        <end position="400"/>
    </location>
</feature>
<evidence type="ECO:0000256" key="2">
    <source>
        <dbReference type="ARBA" id="ARBA00022475"/>
    </source>
</evidence>